<feature type="active site" description="Proton acceptor" evidence="8">
    <location>
        <position position="65"/>
    </location>
</feature>
<evidence type="ECO:0000256" key="3">
    <source>
        <dbReference type="ARBA" id="ARBA00012621"/>
    </source>
</evidence>
<evidence type="ECO:0000256" key="5">
    <source>
        <dbReference type="ARBA" id="ARBA00022679"/>
    </source>
</evidence>
<keyword evidence="10" id="KW-0812">Transmembrane</keyword>
<comment type="caution">
    <text evidence="12">The sequence shown here is derived from an EMBL/GenBank/DDBJ whole genome shotgun (WGS) entry which is preliminary data.</text>
</comment>
<dbReference type="GO" id="GO:0043842">
    <property type="term" value="F:Kdo transferase activity"/>
    <property type="evidence" value="ECO:0007669"/>
    <property type="project" value="UniProtKB-EC"/>
</dbReference>
<keyword evidence="10" id="KW-0472">Membrane</keyword>
<dbReference type="Gene3D" id="3.40.50.2000">
    <property type="entry name" value="Glycogen Phosphorylase B"/>
    <property type="match status" value="1"/>
</dbReference>
<feature type="site" description="Transition state stabilizer" evidence="9">
    <location>
        <position position="134"/>
    </location>
</feature>
<feature type="site" description="Transition state stabilizer" evidence="9">
    <location>
        <position position="212"/>
    </location>
</feature>
<gene>
    <name evidence="12" type="ORF">Dace_1632</name>
</gene>
<dbReference type="SUPFAM" id="SSF53756">
    <property type="entry name" value="UDP-Glycosyltransferase/glycogen phosphorylase"/>
    <property type="match status" value="1"/>
</dbReference>
<dbReference type="GO" id="GO:0009245">
    <property type="term" value="P:lipid A biosynthetic process"/>
    <property type="evidence" value="ECO:0007669"/>
    <property type="project" value="TreeGrafter"/>
</dbReference>
<dbReference type="Pfam" id="PF04413">
    <property type="entry name" value="Glycos_transf_N"/>
    <property type="match status" value="1"/>
</dbReference>
<evidence type="ECO:0000256" key="1">
    <source>
        <dbReference type="ARBA" id="ARBA00004713"/>
    </source>
</evidence>
<dbReference type="GO" id="GO:0009244">
    <property type="term" value="P:lipopolysaccharide core region biosynthetic process"/>
    <property type="evidence" value="ECO:0007669"/>
    <property type="project" value="UniProtKB-UniRule"/>
</dbReference>
<feature type="transmembrane region" description="Helical" evidence="10">
    <location>
        <begin position="6"/>
        <end position="27"/>
    </location>
</feature>
<evidence type="ECO:0000256" key="7">
    <source>
        <dbReference type="ARBA" id="ARBA00049183"/>
    </source>
</evidence>
<evidence type="ECO:0000259" key="11">
    <source>
        <dbReference type="Pfam" id="PF04413"/>
    </source>
</evidence>
<accession>Q1K140</accession>
<organism evidence="12 13">
    <name type="scientific">Desulfuromonas acetoxidans (strain DSM 684 / 11070)</name>
    <dbReference type="NCBI Taxonomy" id="281689"/>
    <lineage>
        <taxon>Bacteria</taxon>
        <taxon>Pseudomonadati</taxon>
        <taxon>Thermodesulfobacteriota</taxon>
        <taxon>Desulfuromonadia</taxon>
        <taxon>Desulfuromonadales</taxon>
        <taxon>Desulfuromonadaceae</taxon>
        <taxon>Desulfuromonas</taxon>
    </lineage>
</organism>
<sequence>MVYLLYDIIVWLIALFLVPCYLIRGVIQGKVRRGLRERLGFFEPERFNYDTSRQVFWIHAVSVGETRAAIPLIKALRKNHPDAVLVLSNVTETGHEIARGIQVVDECLFFPLDASWVVQRVVQRVRPDQVIIVETELWPNFIRTCHRFGIPVHLVNGRISDRSFPRYLRFKKLLQPLLGLLNSFCMQSQTDADRVEQLGAPLDKIVVTGNIKFDMESSLPADVSNEQLRQEFHVPETCRVLVAGSTHSGEEELVITVYQQLRKRFDDLLLILVPRHPERCDQVAEWLTDARLQWQRRSQLADQPLACGQVLLVDTIGEMLKFYQLAQVIFVGGSLVPVGGHNVLEASLLKKPVLFGPYMHNFREIAAMIEQAQGGGRIEDSDALRRELERLLDDPQACLSMGEKGSVLLQKNSGATLQTLHHVLRLKP</sequence>
<evidence type="ECO:0000256" key="6">
    <source>
        <dbReference type="ARBA" id="ARBA00031445"/>
    </source>
</evidence>
<dbReference type="PANTHER" id="PTHR42755">
    <property type="entry name" value="3-DEOXY-MANNO-OCTULOSONATE CYTIDYLYLTRANSFERASE"/>
    <property type="match status" value="1"/>
</dbReference>
<dbReference type="RefSeq" id="WP_005999346.1">
    <property type="nucleotide sequence ID" value="NZ_AAEW02000006.1"/>
</dbReference>
<keyword evidence="10" id="KW-1133">Transmembrane helix</keyword>
<dbReference type="EC" id="2.4.99.12" evidence="3 10"/>
<evidence type="ECO:0000256" key="8">
    <source>
        <dbReference type="PIRSR" id="PIRSR639901-1"/>
    </source>
</evidence>
<dbReference type="GO" id="GO:0005886">
    <property type="term" value="C:plasma membrane"/>
    <property type="evidence" value="ECO:0007669"/>
    <property type="project" value="UniProtKB-SubCell"/>
</dbReference>
<evidence type="ECO:0000313" key="12">
    <source>
        <dbReference type="EMBL" id="EAT16168.1"/>
    </source>
</evidence>
<proteinExistence type="inferred from homology"/>
<comment type="catalytic activity">
    <reaction evidence="7 10">
        <text>lipid IVA (E. coli) + CMP-3-deoxy-beta-D-manno-octulosonate = alpha-Kdo-(2-&gt;6)-lipid IVA (E. coli) + CMP + H(+)</text>
        <dbReference type="Rhea" id="RHEA:28066"/>
        <dbReference type="ChEBI" id="CHEBI:15378"/>
        <dbReference type="ChEBI" id="CHEBI:58603"/>
        <dbReference type="ChEBI" id="CHEBI:60364"/>
        <dbReference type="ChEBI" id="CHEBI:60377"/>
        <dbReference type="ChEBI" id="CHEBI:85987"/>
        <dbReference type="EC" id="2.4.99.12"/>
    </reaction>
</comment>
<keyword evidence="10" id="KW-0448">Lipopolysaccharide biosynthesis</keyword>
<dbReference type="PANTHER" id="PTHR42755:SF1">
    <property type="entry name" value="3-DEOXY-D-MANNO-OCTULOSONIC ACID TRANSFERASE, MITOCHONDRIAL-RELATED"/>
    <property type="match status" value="1"/>
</dbReference>
<dbReference type="FunFam" id="3.40.50.2000:FF:000032">
    <property type="entry name" value="3-deoxy-D-manno-octulosonic acid transferase"/>
    <property type="match status" value="1"/>
</dbReference>
<reference evidence="12" key="1">
    <citation type="submission" date="2006-05" db="EMBL/GenBank/DDBJ databases">
        <title>Annotation of the draft genome assembly of Desulfuromonas acetoxidans DSM 684.</title>
        <authorList>
            <consortium name="US DOE Joint Genome Institute (JGI-ORNL)"/>
            <person name="Larimer F."/>
            <person name="Land M."/>
            <person name="Hauser L."/>
        </authorList>
    </citation>
    <scope>NUCLEOTIDE SEQUENCE [LARGE SCALE GENOMIC DNA]</scope>
    <source>
        <strain evidence="12">DSM 684</strain>
    </source>
</reference>
<evidence type="ECO:0000256" key="9">
    <source>
        <dbReference type="PIRSR" id="PIRSR639901-2"/>
    </source>
</evidence>
<feature type="domain" description="3-deoxy-D-manno-octulosonic-acid transferase N-terminal" evidence="11">
    <location>
        <begin position="34"/>
        <end position="215"/>
    </location>
</feature>
<dbReference type="EMBL" id="AAEW02000006">
    <property type="protein sequence ID" value="EAT16168.1"/>
    <property type="molecule type" value="Genomic_DNA"/>
</dbReference>
<dbReference type="InterPro" id="IPR038107">
    <property type="entry name" value="Glycos_transf_N_sf"/>
</dbReference>
<dbReference type="OrthoDB" id="9789797at2"/>
<keyword evidence="10" id="KW-1003">Cell membrane</keyword>
<keyword evidence="13" id="KW-1185">Reference proteome</keyword>
<comment type="similarity">
    <text evidence="2">Belongs to the glycosyltransferase group 1 family. Glycosyltransferase 30 subfamily.</text>
</comment>
<reference evidence="12" key="2">
    <citation type="submission" date="2006-05" db="EMBL/GenBank/DDBJ databases">
        <title>Sequencing of the draft genome and assembly of Desulfuromonas acetoxidans DSM 684.</title>
        <authorList>
            <consortium name="US DOE Joint Genome Institute (JGI-PGF)"/>
            <person name="Copeland A."/>
            <person name="Lucas S."/>
            <person name="Lapidus A."/>
            <person name="Barry K."/>
            <person name="Detter J.C."/>
            <person name="Glavina del Rio T."/>
            <person name="Hammon N."/>
            <person name="Israni S."/>
            <person name="Dalin E."/>
            <person name="Tice H."/>
            <person name="Bruce D."/>
            <person name="Pitluck S."/>
            <person name="Richardson P."/>
        </authorList>
    </citation>
    <scope>NUCLEOTIDE SEQUENCE [LARGE SCALE GENOMIC DNA]</scope>
    <source>
        <strain evidence="12">DSM 684</strain>
    </source>
</reference>
<name>Q1K140_DESA6</name>
<evidence type="ECO:0000313" key="13">
    <source>
        <dbReference type="Proteomes" id="UP000005695"/>
    </source>
</evidence>
<dbReference type="Proteomes" id="UP000005695">
    <property type="component" value="Unassembled WGS sequence"/>
</dbReference>
<comment type="pathway">
    <text evidence="1 10">Bacterial outer membrane biogenesis; LPS core biosynthesis.</text>
</comment>
<comment type="function">
    <text evidence="10">Involved in lipopolysaccharide (LPS) biosynthesis. Catalyzes the transfer of 3-deoxy-D-manno-octulosonate (Kdo) residue(s) from CMP-Kdo to lipid IV(A), the tetraacyldisaccharide-1,4'-bisphosphate precursor of lipid A.</text>
</comment>
<evidence type="ECO:0000256" key="4">
    <source>
        <dbReference type="ARBA" id="ARBA00019077"/>
    </source>
</evidence>
<keyword evidence="5 10" id="KW-0808">Transferase</keyword>
<evidence type="ECO:0000256" key="2">
    <source>
        <dbReference type="ARBA" id="ARBA00006380"/>
    </source>
</evidence>
<protein>
    <recommendedName>
        <fullName evidence="4 10">3-deoxy-D-manno-octulosonic acid transferase</fullName>
        <shortName evidence="10">Kdo transferase</shortName>
        <ecNumber evidence="3 10">2.4.99.12</ecNumber>
    </recommendedName>
    <alternativeName>
        <fullName evidence="6 10">Lipid IV(A) 3-deoxy-D-manno-octulosonic acid transferase</fullName>
    </alternativeName>
</protein>
<dbReference type="InterPro" id="IPR039901">
    <property type="entry name" value="Kdotransferase"/>
</dbReference>
<dbReference type="AlphaFoldDB" id="Q1K140"/>
<evidence type="ECO:0000256" key="10">
    <source>
        <dbReference type="RuleBase" id="RU365103"/>
    </source>
</evidence>
<dbReference type="InterPro" id="IPR007507">
    <property type="entry name" value="Glycos_transf_N"/>
</dbReference>
<dbReference type="UniPathway" id="UPA00958"/>
<dbReference type="Gene3D" id="3.40.50.11720">
    <property type="entry name" value="3-Deoxy-D-manno-octulosonic-acid transferase, N-terminal domain"/>
    <property type="match status" value="1"/>
</dbReference>
<comment type="subcellular location">
    <subcellularLocation>
        <location evidence="10">Cell membrane</location>
    </subcellularLocation>
</comment>